<protein>
    <recommendedName>
        <fullName evidence="2">diguanylate cyclase</fullName>
        <ecNumber evidence="2">2.7.7.65</ecNumber>
    </recommendedName>
</protein>
<sequence>MKTLNITLVEDEPGDASLIQYSLRFSGYDHNLEWVQSLAELSAHQRQTNAAADIVLLDLNLPDSTGIDTVTRCKSLVPDTPIVVLTGHDNMDFSLKVLEAGAQDYLVKSGLEGDALIRAMRYAIERHQMECRLQRSEELMTAAIEGGNLGVWDWNLKSGECDKSDLLLATLGFTRGDSELEPDSEPLIKRIHEDDAPGFHGALQAYLAGESPRFQCEFRLQHKDGHWPWHFISGHVVSWDGDEPERLVGIQQDITARKAMETRLRDLAMHDELTGLLNRRSFIQEMDREYGRVMRRPDYPVGLLMLDIDHFKRVNDSYGHAVGDVVLKAFADCIDRQLRENDVFGRLSGEEFAVLLPETDRDGVARVAEKLRSAIEGLETRTGNAGIHITTSIGAAGLHRDDERPDEALVLADQALYQAKHMGRNRVVIYSDTQVPGQPDPSFPESENAL</sequence>
<feature type="domain" description="PAC" evidence="6">
    <location>
        <begin position="214"/>
        <end position="266"/>
    </location>
</feature>
<dbReference type="PANTHER" id="PTHR45138:SF9">
    <property type="entry name" value="DIGUANYLATE CYCLASE DGCM-RELATED"/>
    <property type="match status" value="1"/>
</dbReference>
<dbReference type="NCBIfam" id="TIGR00254">
    <property type="entry name" value="GGDEF"/>
    <property type="match status" value="1"/>
</dbReference>
<proteinExistence type="predicted"/>
<dbReference type="PROSITE" id="PS50110">
    <property type="entry name" value="RESPONSE_REGULATORY"/>
    <property type="match status" value="1"/>
</dbReference>
<dbReference type="Gene3D" id="3.40.50.2300">
    <property type="match status" value="1"/>
</dbReference>
<dbReference type="PANTHER" id="PTHR45138">
    <property type="entry name" value="REGULATORY COMPONENTS OF SENSORY TRANSDUCTION SYSTEM"/>
    <property type="match status" value="1"/>
</dbReference>
<dbReference type="NCBIfam" id="TIGR00229">
    <property type="entry name" value="sensory_box"/>
    <property type="match status" value="1"/>
</dbReference>
<dbReference type="GO" id="GO:0052621">
    <property type="term" value="F:diguanylate cyclase activity"/>
    <property type="evidence" value="ECO:0007669"/>
    <property type="project" value="UniProtKB-EC"/>
</dbReference>
<dbReference type="GO" id="GO:0000160">
    <property type="term" value="P:phosphorelay signal transduction system"/>
    <property type="evidence" value="ECO:0007669"/>
    <property type="project" value="InterPro"/>
</dbReference>
<dbReference type="PROSITE" id="PS50113">
    <property type="entry name" value="PAC"/>
    <property type="match status" value="1"/>
</dbReference>
<dbReference type="InterPro" id="IPR043128">
    <property type="entry name" value="Rev_trsase/Diguanyl_cyclase"/>
</dbReference>
<evidence type="ECO:0000256" key="1">
    <source>
        <dbReference type="ARBA" id="ARBA00001946"/>
    </source>
</evidence>
<comment type="cofactor">
    <cofactor evidence="1">
        <name>Mg(2+)</name>
        <dbReference type="ChEBI" id="CHEBI:18420"/>
    </cofactor>
</comment>
<dbReference type="Pfam" id="PF00072">
    <property type="entry name" value="Response_reg"/>
    <property type="match status" value="1"/>
</dbReference>
<name>A0A840UHZ6_9GAMM</name>
<dbReference type="Gene3D" id="3.30.70.270">
    <property type="match status" value="1"/>
</dbReference>
<dbReference type="InterPro" id="IPR001610">
    <property type="entry name" value="PAC"/>
</dbReference>
<evidence type="ECO:0000259" key="6">
    <source>
        <dbReference type="PROSITE" id="PS50113"/>
    </source>
</evidence>
<gene>
    <name evidence="8" type="ORF">HNR38_000890</name>
</gene>
<dbReference type="SMART" id="SM00086">
    <property type="entry name" value="PAC"/>
    <property type="match status" value="1"/>
</dbReference>
<evidence type="ECO:0000256" key="3">
    <source>
        <dbReference type="ARBA" id="ARBA00034247"/>
    </source>
</evidence>
<dbReference type="EMBL" id="JACHFE010000002">
    <property type="protein sequence ID" value="MBB5320418.1"/>
    <property type="molecule type" value="Genomic_DNA"/>
</dbReference>
<evidence type="ECO:0000313" key="9">
    <source>
        <dbReference type="Proteomes" id="UP000591735"/>
    </source>
</evidence>
<dbReference type="CDD" id="cd00130">
    <property type="entry name" value="PAS"/>
    <property type="match status" value="1"/>
</dbReference>
<evidence type="ECO:0000256" key="2">
    <source>
        <dbReference type="ARBA" id="ARBA00012528"/>
    </source>
</evidence>
<dbReference type="SUPFAM" id="SSF55073">
    <property type="entry name" value="Nucleotide cyclase"/>
    <property type="match status" value="1"/>
</dbReference>
<dbReference type="Pfam" id="PF00990">
    <property type="entry name" value="GGDEF"/>
    <property type="match status" value="1"/>
</dbReference>
<dbReference type="AlphaFoldDB" id="A0A840UHZ6"/>
<dbReference type="SMART" id="SM00267">
    <property type="entry name" value="GGDEF"/>
    <property type="match status" value="1"/>
</dbReference>
<comment type="caution">
    <text evidence="8">The sequence shown here is derived from an EMBL/GenBank/DDBJ whole genome shotgun (WGS) entry which is preliminary data.</text>
</comment>
<evidence type="ECO:0000259" key="7">
    <source>
        <dbReference type="PROSITE" id="PS50887"/>
    </source>
</evidence>
<dbReference type="RefSeq" id="WP_183700194.1">
    <property type="nucleotide sequence ID" value="NZ_JACHFE010000002.1"/>
</dbReference>
<dbReference type="InterPro" id="IPR001789">
    <property type="entry name" value="Sig_transdc_resp-reg_receiver"/>
</dbReference>
<keyword evidence="9" id="KW-1185">Reference proteome</keyword>
<feature type="domain" description="Response regulatory" evidence="5">
    <location>
        <begin position="5"/>
        <end position="123"/>
    </location>
</feature>
<dbReference type="Pfam" id="PF08447">
    <property type="entry name" value="PAS_3"/>
    <property type="match status" value="1"/>
</dbReference>
<feature type="modified residue" description="4-aspartylphosphate" evidence="4">
    <location>
        <position position="58"/>
    </location>
</feature>
<dbReference type="CDD" id="cd00156">
    <property type="entry name" value="REC"/>
    <property type="match status" value="1"/>
</dbReference>
<dbReference type="PROSITE" id="PS50887">
    <property type="entry name" value="GGDEF"/>
    <property type="match status" value="1"/>
</dbReference>
<reference evidence="8 9" key="1">
    <citation type="submission" date="2020-08" db="EMBL/GenBank/DDBJ databases">
        <title>Genomic Encyclopedia of Type Strains, Phase IV (KMG-IV): sequencing the most valuable type-strain genomes for metagenomic binning, comparative biology and taxonomic classification.</title>
        <authorList>
            <person name="Goeker M."/>
        </authorList>
    </citation>
    <scope>NUCLEOTIDE SEQUENCE [LARGE SCALE GENOMIC DNA]</scope>
    <source>
        <strain evidence="8 9">DSM 22359</strain>
    </source>
</reference>
<comment type="catalytic activity">
    <reaction evidence="3">
        <text>2 GTP = 3',3'-c-di-GMP + 2 diphosphate</text>
        <dbReference type="Rhea" id="RHEA:24898"/>
        <dbReference type="ChEBI" id="CHEBI:33019"/>
        <dbReference type="ChEBI" id="CHEBI:37565"/>
        <dbReference type="ChEBI" id="CHEBI:58805"/>
        <dbReference type="EC" id="2.7.7.65"/>
    </reaction>
</comment>
<dbReference type="SUPFAM" id="SSF52172">
    <property type="entry name" value="CheY-like"/>
    <property type="match status" value="1"/>
</dbReference>
<dbReference type="InterPro" id="IPR035965">
    <property type="entry name" value="PAS-like_dom_sf"/>
</dbReference>
<dbReference type="InterPro" id="IPR000160">
    <property type="entry name" value="GGDEF_dom"/>
</dbReference>
<feature type="domain" description="GGDEF" evidence="7">
    <location>
        <begin position="299"/>
        <end position="432"/>
    </location>
</feature>
<dbReference type="InterPro" id="IPR050469">
    <property type="entry name" value="Diguanylate_Cyclase"/>
</dbReference>
<dbReference type="EC" id="2.7.7.65" evidence="2"/>
<dbReference type="CDD" id="cd01949">
    <property type="entry name" value="GGDEF"/>
    <property type="match status" value="1"/>
</dbReference>
<dbReference type="SUPFAM" id="SSF55785">
    <property type="entry name" value="PYP-like sensor domain (PAS domain)"/>
    <property type="match status" value="1"/>
</dbReference>
<dbReference type="Proteomes" id="UP000591735">
    <property type="component" value="Unassembled WGS sequence"/>
</dbReference>
<dbReference type="InterPro" id="IPR011006">
    <property type="entry name" value="CheY-like_superfamily"/>
</dbReference>
<dbReference type="FunFam" id="3.30.70.270:FF:000001">
    <property type="entry name" value="Diguanylate cyclase domain protein"/>
    <property type="match status" value="1"/>
</dbReference>
<evidence type="ECO:0000256" key="4">
    <source>
        <dbReference type="PROSITE-ProRule" id="PRU00169"/>
    </source>
</evidence>
<dbReference type="InterPro" id="IPR013655">
    <property type="entry name" value="PAS_fold_3"/>
</dbReference>
<evidence type="ECO:0000313" key="8">
    <source>
        <dbReference type="EMBL" id="MBB5320418.1"/>
    </source>
</evidence>
<accession>A0A840UHZ6</accession>
<dbReference type="SMART" id="SM00448">
    <property type="entry name" value="REC"/>
    <property type="match status" value="1"/>
</dbReference>
<evidence type="ECO:0000259" key="5">
    <source>
        <dbReference type="PROSITE" id="PS50110"/>
    </source>
</evidence>
<dbReference type="Gene3D" id="3.30.450.20">
    <property type="entry name" value="PAS domain"/>
    <property type="match status" value="1"/>
</dbReference>
<dbReference type="InterPro" id="IPR029787">
    <property type="entry name" value="Nucleotide_cyclase"/>
</dbReference>
<dbReference type="InterPro" id="IPR000700">
    <property type="entry name" value="PAS-assoc_C"/>
</dbReference>
<organism evidence="8 9">
    <name type="scientific">Marinobacter oulmenensis</name>
    <dbReference type="NCBI Taxonomy" id="643747"/>
    <lineage>
        <taxon>Bacteria</taxon>
        <taxon>Pseudomonadati</taxon>
        <taxon>Pseudomonadota</taxon>
        <taxon>Gammaproteobacteria</taxon>
        <taxon>Pseudomonadales</taxon>
        <taxon>Marinobacteraceae</taxon>
        <taxon>Marinobacter</taxon>
    </lineage>
</organism>
<keyword evidence="4" id="KW-0597">Phosphoprotein</keyword>
<dbReference type="InterPro" id="IPR000014">
    <property type="entry name" value="PAS"/>
</dbReference>